<evidence type="ECO:0000256" key="3">
    <source>
        <dbReference type="ARBA" id="ARBA00022679"/>
    </source>
</evidence>
<dbReference type="Pfam" id="PF13439">
    <property type="entry name" value="Glyco_transf_4"/>
    <property type="match status" value="1"/>
</dbReference>
<dbReference type="PANTHER" id="PTHR45947:SF3">
    <property type="entry name" value="SULFOQUINOVOSYL TRANSFERASE SQD2"/>
    <property type="match status" value="1"/>
</dbReference>
<keyword evidence="3" id="KW-0808">Transferase</keyword>
<name>A0ABS4WPZ2_9MICO</name>
<dbReference type="InterPro" id="IPR028098">
    <property type="entry name" value="Glyco_trans_4-like_N"/>
</dbReference>
<dbReference type="InterPro" id="IPR050194">
    <property type="entry name" value="Glycosyltransferase_grp1"/>
</dbReference>
<dbReference type="RefSeq" id="WP_210097519.1">
    <property type="nucleotide sequence ID" value="NZ_BAAAIO010000001.1"/>
</dbReference>
<keyword evidence="6" id="KW-1185">Reference proteome</keyword>
<keyword evidence="2" id="KW-0328">Glycosyltransferase</keyword>
<evidence type="ECO:0000256" key="1">
    <source>
        <dbReference type="ARBA" id="ARBA00021292"/>
    </source>
</evidence>
<reference evidence="5 6" key="1">
    <citation type="submission" date="2021-03" db="EMBL/GenBank/DDBJ databases">
        <title>Sequencing the genomes of 1000 actinobacteria strains.</title>
        <authorList>
            <person name="Klenk H.-P."/>
        </authorList>
    </citation>
    <scope>NUCLEOTIDE SEQUENCE [LARGE SCALE GENOMIC DNA]</scope>
    <source>
        <strain evidence="5 6">DSM 13468</strain>
    </source>
</reference>
<proteinExistence type="predicted"/>
<dbReference type="PANTHER" id="PTHR45947">
    <property type="entry name" value="SULFOQUINOVOSYL TRANSFERASE SQD2"/>
    <property type="match status" value="1"/>
</dbReference>
<accession>A0ABS4WPZ2</accession>
<dbReference type="Proteomes" id="UP000703720">
    <property type="component" value="Unassembled WGS sequence"/>
</dbReference>
<dbReference type="Pfam" id="PF13692">
    <property type="entry name" value="Glyco_trans_1_4"/>
    <property type="match status" value="1"/>
</dbReference>
<dbReference type="Gene3D" id="3.40.50.2000">
    <property type="entry name" value="Glycogen Phosphorylase B"/>
    <property type="match status" value="2"/>
</dbReference>
<dbReference type="EMBL" id="JAGIOA010000001">
    <property type="protein sequence ID" value="MBP2378270.1"/>
    <property type="molecule type" value="Genomic_DNA"/>
</dbReference>
<evidence type="ECO:0000313" key="6">
    <source>
        <dbReference type="Proteomes" id="UP000703720"/>
    </source>
</evidence>
<protein>
    <recommendedName>
        <fullName evidence="1">D-inositol 3-phosphate glycosyltransferase</fullName>
    </recommendedName>
</protein>
<sequence length="357" mass="36808">MGARLRVVLDQLTHVVDADQASASTDLAAALVATAPSGCTVEAIVPSGADVPVPGISDVRRLSLARRELAASWQMGIVPGVGGGLIHSATLMAPLVRHDRVHDHDQTTVTLWGLQAWEAPESLSKTTVAWQRGMLKRAAKHADAVVVPSHAIAERLAEIAKLRNRIRVIPGAVPSGFVVPLDASARRASLSLPSGYVVLTGSADTLDLGFRAALASGKHAVVLDAPEGSEPKLAEIAAAAGLPESRAHIRGLLSADDRAAVFGAASAMIATGTCGAWPWRVVEAMTLGVPVIAVESGVHHDVIADGGAVVAPADLSDAVVDAVGAGARRLSVLAADRSRSFSWLGAAERVWGLHADL</sequence>
<feature type="domain" description="Glycosyltransferase subfamily 4-like N-terminal" evidence="4">
    <location>
        <begin position="114"/>
        <end position="173"/>
    </location>
</feature>
<evidence type="ECO:0000256" key="2">
    <source>
        <dbReference type="ARBA" id="ARBA00022676"/>
    </source>
</evidence>
<evidence type="ECO:0000313" key="5">
    <source>
        <dbReference type="EMBL" id="MBP2378270.1"/>
    </source>
</evidence>
<dbReference type="SUPFAM" id="SSF53756">
    <property type="entry name" value="UDP-Glycosyltransferase/glycogen phosphorylase"/>
    <property type="match status" value="1"/>
</dbReference>
<comment type="caution">
    <text evidence="5">The sequence shown here is derived from an EMBL/GenBank/DDBJ whole genome shotgun (WGS) entry which is preliminary data.</text>
</comment>
<gene>
    <name evidence="5" type="ORF">JOF42_001765</name>
</gene>
<evidence type="ECO:0000259" key="4">
    <source>
        <dbReference type="Pfam" id="PF13439"/>
    </source>
</evidence>
<organism evidence="5 6">
    <name type="scientific">Microbacterium phyllosphaerae</name>
    <dbReference type="NCBI Taxonomy" id="124798"/>
    <lineage>
        <taxon>Bacteria</taxon>
        <taxon>Bacillati</taxon>
        <taxon>Actinomycetota</taxon>
        <taxon>Actinomycetes</taxon>
        <taxon>Micrococcales</taxon>
        <taxon>Microbacteriaceae</taxon>
        <taxon>Microbacterium</taxon>
    </lineage>
</organism>